<dbReference type="CDD" id="cd00041">
    <property type="entry name" value="CUB"/>
    <property type="match status" value="3"/>
</dbReference>
<dbReference type="InterPro" id="IPR018114">
    <property type="entry name" value="TRYPSIN_HIS"/>
</dbReference>
<evidence type="ECO:0000256" key="5">
    <source>
        <dbReference type="SAM" id="Phobius"/>
    </source>
</evidence>
<dbReference type="InterPro" id="IPR035914">
    <property type="entry name" value="Sperma_CUB_dom_sf"/>
</dbReference>
<dbReference type="InterPro" id="IPR036179">
    <property type="entry name" value="Ig-like_dom_sf"/>
</dbReference>
<dbReference type="SUPFAM" id="SSF48726">
    <property type="entry name" value="Immunoglobulin"/>
    <property type="match status" value="2"/>
</dbReference>
<dbReference type="InterPro" id="IPR001254">
    <property type="entry name" value="Trypsin_dom"/>
</dbReference>
<feature type="domain" description="CUB" evidence="6">
    <location>
        <begin position="474"/>
        <end position="598"/>
    </location>
</feature>
<dbReference type="PANTHER" id="PTHR24252:SF7">
    <property type="entry name" value="HYALIN"/>
    <property type="match status" value="1"/>
</dbReference>
<name>A0A6P6Y249_DERPT</name>
<keyword evidence="9" id="KW-1185">Reference proteome</keyword>
<evidence type="ECO:0000313" key="9">
    <source>
        <dbReference type="Proteomes" id="UP000515146"/>
    </source>
</evidence>
<dbReference type="SUPFAM" id="SSF50494">
    <property type="entry name" value="Trypsin-like serine proteases"/>
    <property type="match status" value="1"/>
</dbReference>
<dbReference type="CDD" id="cd00190">
    <property type="entry name" value="Tryp_SPc"/>
    <property type="match status" value="1"/>
</dbReference>
<dbReference type="InterPro" id="IPR033116">
    <property type="entry name" value="TRYPSIN_SER"/>
</dbReference>
<evidence type="ECO:0000259" key="7">
    <source>
        <dbReference type="PROSITE" id="PS50240"/>
    </source>
</evidence>
<keyword evidence="3" id="KW-0378">Hydrolase</keyword>
<dbReference type="InterPro" id="IPR043504">
    <property type="entry name" value="Peptidase_S1_PA_chymotrypsin"/>
</dbReference>
<dbReference type="InterPro" id="IPR013783">
    <property type="entry name" value="Ig-like_fold"/>
</dbReference>
<accession>A0A6P6Y249</accession>
<feature type="region of interest" description="Disordered" evidence="4">
    <location>
        <begin position="434"/>
        <end position="456"/>
    </location>
</feature>
<dbReference type="GO" id="GO:0007340">
    <property type="term" value="P:acrosome reaction"/>
    <property type="evidence" value="ECO:0007669"/>
    <property type="project" value="TreeGrafter"/>
</dbReference>
<evidence type="ECO:0000256" key="4">
    <source>
        <dbReference type="SAM" id="MobiDB-lite"/>
    </source>
</evidence>
<dbReference type="Gene3D" id="2.60.40.10">
    <property type="entry name" value="Immunoglobulins"/>
    <property type="match status" value="2"/>
</dbReference>
<dbReference type="Pfam" id="PF00089">
    <property type="entry name" value="Trypsin"/>
    <property type="match status" value="2"/>
</dbReference>
<dbReference type="Gene3D" id="2.60.120.290">
    <property type="entry name" value="Spermadhesin, CUB domain"/>
    <property type="match status" value="3"/>
</dbReference>
<dbReference type="SMART" id="SM00409">
    <property type="entry name" value="IG"/>
    <property type="match status" value="2"/>
</dbReference>
<dbReference type="PRINTS" id="PR00722">
    <property type="entry name" value="CHYMOTRYPSIN"/>
</dbReference>
<keyword evidence="3" id="KW-0645">Protease</keyword>
<dbReference type="InterPro" id="IPR007110">
    <property type="entry name" value="Ig-like_dom"/>
</dbReference>
<dbReference type="FunFam" id="2.60.120.290:FF:000005">
    <property type="entry name" value="Procollagen C-endopeptidase enhancer 1"/>
    <property type="match status" value="1"/>
</dbReference>
<feature type="compositionally biased region" description="Basic and acidic residues" evidence="4">
    <location>
        <begin position="438"/>
        <end position="452"/>
    </location>
</feature>
<dbReference type="KEGG" id="dpte:113793490"/>
<feature type="compositionally biased region" description="Polar residues" evidence="4">
    <location>
        <begin position="217"/>
        <end position="229"/>
    </location>
</feature>
<feature type="domain" description="Ig-like" evidence="8">
    <location>
        <begin position="933"/>
        <end position="1019"/>
    </location>
</feature>
<keyword evidence="5" id="KW-1133">Transmembrane helix</keyword>
<protein>
    <submittedName>
        <fullName evidence="10">Uncharacterized protein LOC113793490</fullName>
    </submittedName>
</protein>
<dbReference type="InParanoid" id="A0A6P6Y249"/>
<keyword evidence="1 2" id="KW-1015">Disulfide bond</keyword>
<feature type="region of interest" description="Disordered" evidence="4">
    <location>
        <begin position="275"/>
        <end position="312"/>
    </location>
</feature>
<feature type="disulfide bond" evidence="2">
    <location>
        <begin position="602"/>
        <end position="629"/>
    </location>
</feature>
<dbReference type="SUPFAM" id="SSF49854">
    <property type="entry name" value="Spermadhesin, CUB domain"/>
    <property type="match status" value="3"/>
</dbReference>
<organism evidence="9 10">
    <name type="scientific">Dermatophagoides pteronyssinus</name>
    <name type="common">European house dust mite</name>
    <dbReference type="NCBI Taxonomy" id="6956"/>
    <lineage>
        <taxon>Eukaryota</taxon>
        <taxon>Metazoa</taxon>
        <taxon>Ecdysozoa</taxon>
        <taxon>Arthropoda</taxon>
        <taxon>Chelicerata</taxon>
        <taxon>Arachnida</taxon>
        <taxon>Acari</taxon>
        <taxon>Acariformes</taxon>
        <taxon>Sarcoptiformes</taxon>
        <taxon>Astigmata</taxon>
        <taxon>Psoroptidia</taxon>
        <taxon>Analgoidea</taxon>
        <taxon>Pyroglyphidae</taxon>
        <taxon>Dermatophagoidinae</taxon>
        <taxon>Dermatophagoides</taxon>
    </lineage>
</organism>
<evidence type="ECO:0000256" key="1">
    <source>
        <dbReference type="ARBA" id="ARBA00023157"/>
    </source>
</evidence>
<dbReference type="InterPro" id="IPR001314">
    <property type="entry name" value="Peptidase_S1A"/>
</dbReference>
<dbReference type="Gene3D" id="2.40.10.10">
    <property type="entry name" value="Trypsin-like serine proteases"/>
    <property type="match status" value="2"/>
</dbReference>
<feature type="domain" description="Peptidase S1" evidence="7">
    <location>
        <begin position="1187"/>
        <end position="1460"/>
    </location>
</feature>
<proteinExistence type="predicted"/>
<dbReference type="Pfam" id="PF13895">
    <property type="entry name" value="Ig_2"/>
    <property type="match status" value="1"/>
</dbReference>
<evidence type="ECO:0000256" key="3">
    <source>
        <dbReference type="RuleBase" id="RU363034"/>
    </source>
</evidence>
<gene>
    <name evidence="10" type="primary">LOC113793490</name>
</gene>
<feature type="domain" description="Ig-like" evidence="8">
    <location>
        <begin position="1022"/>
        <end position="1140"/>
    </location>
</feature>
<evidence type="ECO:0000256" key="2">
    <source>
        <dbReference type="PROSITE-ProRule" id="PRU00059"/>
    </source>
</evidence>
<dbReference type="PROSITE" id="PS50835">
    <property type="entry name" value="IG_LIKE"/>
    <property type="match status" value="2"/>
</dbReference>
<dbReference type="SMART" id="SM00020">
    <property type="entry name" value="Tryp_SPc"/>
    <property type="match status" value="1"/>
</dbReference>
<dbReference type="PANTHER" id="PTHR24252">
    <property type="entry name" value="ACROSIN-RELATED"/>
    <property type="match status" value="1"/>
</dbReference>
<keyword evidence="5" id="KW-0812">Transmembrane</keyword>
<dbReference type="GO" id="GO:0006508">
    <property type="term" value="P:proteolysis"/>
    <property type="evidence" value="ECO:0007669"/>
    <property type="project" value="UniProtKB-KW"/>
</dbReference>
<dbReference type="InterPro" id="IPR003599">
    <property type="entry name" value="Ig_sub"/>
</dbReference>
<dbReference type="PROSITE" id="PS50240">
    <property type="entry name" value="TRYPSIN_DOM"/>
    <property type="match status" value="1"/>
</dbReference>
<dbReference type="PROSITE" id="PS00134">
    <property type="entry name" value="TRYPSIN_HIS"/>
    <property type="match status" value="1"/>
</dbReference>
<evidence type="ECO:0000313" key="10">
    <source>
        <dbReference type="RefSeq" id="XP_027199335.1"/>
    </source>
</evidence>
<dbReference type="InterPro" id="IPR000859">
    <property type="entry name" value="CUB_dom"/>
</dbReference>
<evidence type="ECO:0000259" key="6">
    <source>
        <dbReference type="PROSITE" id="PS01180"/>
    </source>
</evidence>
<reference evidence="10" key="1">
    <citation type="submission" date="2025-08" db="UniProtKB">
        <authorList>
            <consortium name="RefSeq"/>
        </authorList>
    </citation>
    <scope>IDENTIFICATION</scope>
    <source>
        <strain evidence="10">Airmid</strain>
    </source>
</reference>
<feature type="domain" description="CUB" evidence="6">
    <location>
        <begin position="602"/>
        <end position="718"/>
    </location>
</feature>
<feature type="region of interest" description="Disordered" evidence="4">
    <location>
        <begin position="167"/>
        <end position="230"/>
    </location>
</feature>
<sequence length="1462" mass="166798">MYQKLSALMCVSMIYCHQQFIPLMFITTNNSSINCNKMQPAFMHKLTIAIVLIIIIIFGSCLLMTTQLSTLPSASSSSSSASNSRLLATRSYEESIAIKNLLLNKFNVNKQNNSSYNHQQYKLSRNFVLSSTIVPSSQQMIGSLPTPLATSTTSRIDVLFENRKTKFKDPEENTDEIEIINNDSNIDTSEDYDEDGDVDDDDNNEEINKNENGGLHNPQNQPASISASSGDIKKKFLTLLSKKIRRRKQQRRHYPQKNHPKEMLSALGIHFDNRSQSSNESTFDWQLQPSSTLKLQPQLPNSSFDLDDNKNHEDTLEDEKTAVNDSNNPISFSQLSSAHSHSSASFPLSASNNLDTTITIPQATSTSDKLSPVDNQSFDQILLSRDSVKSWQPAKQSSKITLSSLTQPSLNLSSRSQSIAQLFRELSQNHHFPQINHDNNEKDAQHLSDSIDNHNNSELSHKNKQLLLLQNDSCSNPNGIKITISTDIEITSPDYPKRYPPNKHCIWHIESQKDQLLKVQIFKLHIEHDANCRFDYLDFEGVHRVDRKTGKTLISTKKFCGQYPKVHEFEIGANHITIVFHSDSYNEYPGFQIRIIAQSQDCTNEMFVHNYSYITSPKYPDSYEDSKNCWTLVRTRHNHRLLIQFEDLHLESGTNCEFDYVEVFDSAKAIPSNSLGKFCTLPTSSKFFIYSTDNSLLFHFESDNFLALRGYKAKIVALRNDVNISRYMECDWNADWQNMTISSPSYPGPYPIGSQCETSIMAPSANERIILLFDWIDLMDQNDDINHDYDDDGDYDQKFDASYNGRSPLIIRGHQQHRLLNCSQDRLEIYETLNDTEPSTLFCGFQSQPIRYVSQTDSIRLVFRSIYSNEKDRSRTEQTSKMETGVYDVLNPGFRAKFTFMSIDDDENIPIMDDTKKSLHHTNESTNVDAESNDIILIHGPQNASIRLGSSHILYCEVKTPSNGNGESSLPIIWFKGDREIHEGVSSNGSSLMIREFTPKSVGRYICVYGDNSSDAWLTLKPDTTRCSSSNVLFRERPRDQFTSEGEFVMLHCSATLTDSQQDVKISWQRVPLIHNHSGDGQTITRTQPVVYNSRIKKLSRGDLLFDRVLVEDSGYYFCVVRLDHQFFSNRSSTDSNKITNHNEDDCVLKSVARVQINRRVDVRDFCGVISIQQNTQPDTMEDVGKIIGGTEALPGEFPWMVMFWDEKRHVFCGGALLNERWVVTAAHCFTDIIDESTVFVKLGKYDQTETEPMEVVTKIQHTIKHPHFSNETFDNDIALVKLTTHVQFNDNIRPICLATSTDEVREMNSFFFAQDHHHQHHNNNNHDSIDINNNDNDDNSDDYSRIIKFGIVAGWGRLKENGPLPRYLHKIKLPIVDRQKCRQSTTFKVTENMFCAGYGKEIVGDACKGDSGGPLVVEFHSRWTLLGIVSWGEGCGRPQKYGYYTKVNNYDNWIRRLTAIH</sequence>
<feature type="domain" description="CUB" evidence="6">
    <location>
        <begin position="730"/>
        <end position="901"/>
    </location>
</feature>
<keyword evidence="3" id="KW-0720">Serine protease</keyword>
<feature type="transmembrane region" description="Helical" evidence="5">
    <location>
        <begin position="46"/>
        <end position="65"/>
    </location>
</feature>
<dbReference type="SMART" id="SM00042">
    <property type="entry name" value="CUB"/>
    <property type="match status" value="3"/>
</dbReference>
<keyword evidence="5" id="KW-0472">Membrane</keyword>
<dbReference type="PROSITE" id="PS00135">
    <property type="entry name" value="TRYPSIN_SER"/>
    <property type="match status" value="1"/>
</dbReference>
<dbReference type="Pfam" id="PF00431">
    <property type="entry name" value="CUB"/>
    <property type="match status" value="2"/>
</dbReference>
<comment type="caution">
    <text evidence="2">Lacks conserved residue(s) required for the propagation of feature annotation.</text>
</comment>
<feature type="compositionally biased region" description="Acidic residues" evidence="4">
    <location>
        <begin position="188"/>
        <end position="205"/>
    </location>
</feature>
<feature type="compositionally biased region" description="Polar residues" evidence="4">
    <location>
        <begin position="275"/>
        <end position="304"/>
    </location>
</feature>
<dbReference type="OrthoDB" id="546450at2759"/>
<dbReference type="GO" id="GO:0004252">
    <property type="term" value="F:serine-type endopeptidase activity"/>
    <property type="evidence" value="ECO:0007669"/>
    <property type="project" value="InterPro"/>
</dbReference>
<dbReference type="InterPro" id="IPR009003">
    <property type="entry name" value="Peptidase_S1_PA"/>
</dbReference>
<dbReference type="RefSeq" id="XP_027199335.1">
    <property type="nucleotide sequence ID" value="XM_027343534.1"/>
</dbReference>
<dbReference type="Proteomes" id="UP000515146">
    <property type="component" value="Unplaced"/>
</dbReference>
<evidence type="ECO:0000259" key="8">
    <source>
        <dbReference type="PROSITE" id="PS50835"/>
    </source>
</evidence>
<dbReference type="PROSITE" id="PS01180">
    <property type="entry name" value="CUB"/>
    <property type="match status" value="3"/>
</dbReference>